<evidence type="ECO:0008006" key="3">
    <source>
        <dbReference type="Google" id="ProtNLM"/>
    </source>
</evidence>
<dbReference type="InterPro" id="IPR036397">
    <property type="entry name" value="RNaseH_sf"/>
</dbReference>
<name>A0ABV5AJ03_9BACL</name>
<dbReference type="RefSeq" id="WP_275474975.1">
    <property type="nucleotide sequence ID" value="NZ_JBDXSU010000018.1"/>
</dbReference>
<protein>
    <recommendedName>
        <fullName evidence="3">Integrase catalytic domain-containing protein</fullName>
    </recommendedName>
</protein>
<dbReference type="Gene3D" id="3.30.420.10">
    <property type="entry name" value="Ribonuclease H-like superfamily/Ribonuclease H"/>
    <property type="match status" value="1"/>
</dbReference>
<dbReference type="Proteomes" id="UP001579974">
    <property type="component" value="Unassembled WGS sequence"/>
</dbReference>
<evidence type="ECO:0000313" key="1">
    <source>
        <dbReference type="EMBL" id="MFB5192249.1"/>
    </source>
</evidence>
<comment type="caution">
    <text evidence="1">The sequence shown here is derived from an EMBL/GenBank/DDBJ whole genome shotgun (WGS) entry which is preliminary data.</text>
</comment>
<reference evidence="1 2" key="1">
    <citation type="journal article" date="2024" name="Int. J. Mol. Sci.">
        <title>Exploration of Alicyclobacillus spp. Genome in Search of Antibiotic Resistance.</title>
        <authorList>
            <person name="Bucka-Kolendo J."/>
            <person name="Kiousi D.E."/>
            <person name="Dekowska A."/>
            <person name="Mikolajczuk-Szczyrba A."/>
            <person name="Karadedos D.M."/>
            <person name="Michael P."/>
            <person name="Galanis A."/>
            <person name="Sokolowska B."/>
        </authorList>
    </citation>
    <scope>NUCLEOTIDE SEQUENCE [LARGE SCALE GENOMIC DNA]</scope>
    <source>
        <strain evidence="1 2">KKP 3000</strain>
    </source>
</reference>
<accession>A0ABV5AJ03</accession>
<keyword evidence="2" id="KW-1185">Reference proteome</keyword>
<evidence type="ECO:0000313" key="2">
    <source>
        <dbReference type="Proteomes" id="UP001579974"/>
    </source>
</evidence>
<organism evidence="1 2">
    <name type="scientific">Alicyclobacillus fastidiosus</name>
    <dbReference type="NCBI Taxonomy" id="392011"/>
    <lineage>
        <taxon>Bacteria</taxon>
        <taxon>Bacillati</taxon>
        <taxon>Bacillota</taxon>
        <taxon>Bacilli</taxon>
        <taxon>Bacillales</taxon>
        <taxon>Alicyclobacillaceae</taxon>
        <taxon>Alicyclobacillus</taxon>
    </lineage>
</organism>
<dbReference type="EMBL" id="JBDXSU010000018">
    <property type="protein sequence ID" value="MFB5192249.1"/>
    <property type="molecule type" value="Genomic_DNA"/>
</dbReference>
<gene>
    <name evidence="1" type="ORF">KKP3000_001044</name>
</gene>
<proteinExistence type="predicted"/>
<sequence>MSVTKFGDIPAFNDHWLDNQKGLCPMNEASVVEALYPLHIVEIDHVELDMNVADSNTGIVLGRPWVTLGIDAYSRTVWSMYVSLEPPSAITLRKAIVRLFFKAFSLSGSRRSMEPTMSGIFPVSQTFYR</sequence>